<dbReference type="InterPro" id="IPR005804">
    <property type="entry name" value="FA_desaturase_dom"/>
</dbReference>
<feature type="transmembrane region" description="Helical" evidence="2">
    <location>
        <begin position="171"/>
        <end position="191"/>
    </location>
</feature>
<keyword evidence="2" id="KW-0812">Transmembrane</keyword>
<protein>
    <submittedName>
        <fullName evidence="4">Fatty acid desaturase</fullName>
    </submittedName>
</protein>
<evidence type="ECO:0000313" key="5">
    <source>
        <dbReference type="Proteomes" id="UP000198221"/>
    </source>
</evidence>
<dbReference type="EMBL" id="LT607754">
    <property type="protein sequence ID" value="SCG77311.1"/>
    <property type="molecule type" value="Genomic_DNA"/>
</dbReference>
<evidence type="ECO:0000256" key="1">
    <source>
        <dbReference type="SAM" id="MobiDB-lite"/>
    </source>
</evidence>
<gene>
    <name evidence="4" type="ORF">GA0070613_6221</name>
</gene>
<proteinExistence type="predicted"/>
<dbReference type="GO" id="GO:0008610">
    <property type="term" value="P:lipid biosynthetic process"/>
    <property type="evidence" value="ECO:0007669"/>
    <property type="project" value="UniProtKB-ARBA"/>
</dbReference>
<dbReference type="Pfam" id="PF00487">
    <property type="entry name" value="FA_desaturase"/>
    <property type="match status" value="1"/>
</dbReference>
<reference evidence="5" key="1">
    <citation type="submission" date="2016-06" db="EMBL/GenBank/DDBJ databases">
        <authorList>
            <person name="Varghese N."/>
            <person name="Submissions Spin"/>
        </authorList>
    </citation>
    <scope>NUCLEOTIDE SEQUENCE [LARGE SCALE GENOMIC DNA]</scope>
    <source>
        <strain evidence="5">DSM 43819</strain>
    </source>
</reference>
<sequence>MSGIDSSIAQVRPGPQRRRGSEYAELLTRVRQAGLLDRRPAYYAIKIAINAALVVAGWTIFVLLGDSWWQLVTAAFLAVVFTQTGFLGHDAGHRQIFRSRRANQLVGLLHGNLAIGLAFGWWVDKHHRHHAHPNQEGLDPDISGESIVFTHTQASARRGAGRLLARYQGLLFFPMLLLEAVSLHVAGVRALSRSTYRERGREALLLGLHAAAYLTAVVAVLSPLRALVFVVVQQGLFGVYLGCAFAPNHKGMPILTEDDDTDFLRRQVLTSRNVRGNWLIDFLLGGLNHQIEHHLFPSMPRASLRHARPIVRAYCLEHGLPYVETTLLDSYRQALHHLHTVGRSGQPVREPEPADVPDAGLVAANGRR</sequence>
<dbReference type="GO" id="GO:0016020">
    <property type="term" value="C:membrane"/>
    <property type="evidence" value="ECO:0007669"/>
    <property type="project" value="TreeGrafter"/>
</dbReference>
<dbReference type="GO" id="GO:0016717">
    <property type="term" value="F:oxidoreductase activity, acting on paired donors, with oxidation of a pair of donors resulting in the reduction of molecular oxygen to two molecules of water"/>
    <property type="evidence" value="ECO:0007669"/>
    <property type="project" value="TreeGrafter"/>
</dbReference>
<name>A0A1C5K3Z8_9ACTN</name>
<keyword evidence="2" id="KW-0472">Membrane</keyword>
<dbReference type="CDD" id="cd03506">
    <property type="entry name" value="Delta6-FADS-like"/>
    <property type="match status" value="1"/>
</dbReference>
<dbReference type="Proteomes" id="UP000198221">
    <property type="component" value="Chromosome I"/>
</dbReference>
<feature type="domain" description="Fatty acid desaturase" evidence="3">
    <location>
        <begin position="67"/>
        <end position="325"/>
    </location>
</feature>
<accession>A0A1C5K3Z8</accession>
<dbReference type="RefSeq" id="WP_231929581.1">
    <property type="nucleotide sequence ID" value="NZ_LT607754.1"/>
</dbReference>
<feature type="transmembrane region" description="Helical" evidence="2">
    <location>
        <begin position="41"/>
        <end position="61"/>
    </location>
</feature>
<dbReference type="PANTHER" id="PTHR19353">
    <property type="entry name" value="FATTY ACID DESATURASE 2"/>
    <property type="match status" value="1"/>
</dbReference>
<evidence type="ECO:0000256" key="2">
    <source>
        <dbReference type="SAM" id="Phobius"/>
    </source>
</evidence>
<dbReference type="PIRSF" id="PIRSF015921">
    <property type="entry name" value="FA_sphinglp_des"/>
    <property type="match status" value="1"/>
</dbReference>
<organism evidence="4 5">
    <name type="scientific">Micromonospora inositola</name>
    <dbReference type="NCBI Taxonomy" id="47865"/>
    <lineage>
        <taxon>Bacteria</taxon>
        <taxon>Bacillati</taxon>
        <taxon>Actinomycetota</taxon>
        <taxon>Actinomycetes</taxon>
        <taxon>Micromonosporales</taxon>
        <taxon>Micromonosporaceae</taxon>
        <taxon>Micromonospora</taxon>
    </lineage>
</organism>
<dbReference type="InterPro" id="IPR012171">
    <property type="entry name" value="Fatty_acid_desaturase"/>
</dbReference>
<evidence type="ECO:0000313" key="4">
    <source>
        <dbReference type="EMBL" id="SCG77311.1"/>
    </source>
</evidence>
<evidence type="ECO:0000259" key="3">
    <source>
        <dbReference type="Pfam" id="PF00487"/>
    </source>
</evidence>
<dbReference type="PANTHER" id="PTHR19353:SF19">
    <property type="entry name" value="DELTA(5) FATTY ACID DESATURASE C-RELATED"/>
    <property type="match status" value="1"/>
</dbReference>
<keyword evidence="2" id="KW-1133">Transmembrane helix</keyword>
<feature type="transmembrane region" description="Helical" evidence="2">
    <location>
        <begin position="67"/>
        <end position="84"/>
    </location>
</feature>
<feature type="transmembrane region" description="Helical" evidence="2">
    <location>
        <begin position="105"/>
        <end position="123"/>
    </location>
</feature>
<feature type="transmembrane region" description="Helical" evidence="2">
    <location>
        <begin position="203"/>
        <end position="221"/>
    </location>
</feature>
<keyword evidence="5" id="KW-1185">Reference proteome</keyword>
<feature type="region of interest" description="Disordered" evidence="1">
    <location>
        <begin position="342"/>
        <end position="368"/>
    </location>
</feature>
<dbReference type="AlphaFoldDB" id="A0A1C5K3Z8"/>